<keyword evidence="7" id="KW-1185">Reference proteome</keyword>
<evidence type="ECO:0000256" key="3">
    <source>
        <dbReference type="ARBA" id="ARBA00022989"/>
    </source>
</evidence>
<dbReference type="PANTHER" id="PTHR43847">
    <property type="entry name" value="BLL3993 PROTEIN"/>
    <property type="match status" value="1"/>
</dbReference>
<dbReference type="Gene3D" id="1.20.120.1630">
    <property type="match status" value="1"/>
</dbReference>
<protein>
    <recommendedName>
        <fullName evidence="8">Isoprenylcysteine carboxyl methyltransferase</fullName>
    </recommendedName>
</protein>
<evidence type="ECO:0000313" key="6">
    <source>
        <dbReference type="EMBL" id="GEQ11956.1"/>
    </source>
</evidence>
<feature type="transmembrane region" description="Helical" evidence="5">
    <location>
        <begin position="29"/>
        <end position="50"/>
    </location>
</feature>
<dbReference type="GO" id="GO:0012505">
    <property type="term" value="C:endomembrane system"/>
    <property type="evidence" value="ECO:0007669"/>
    <property type="project" value="UniProtKB-SubCell"/>
</dbReference>
<dbReference type="InterPro" id="IPR052527">
    <property type="entry name" value="Metal_cation-efflux_comp"/>
</dbReference>
<dbReference type="PANTHER" id="PTHR43847:SF1">
    <property type="entry name" value="BLL3993 PROTEIN"/>
    <property type="match status" value="1"/>
</dbReference>
<dbReference type="AlphaFoldDB" id="A0A512SVH8"/>
<evidence type="ECO:0000256" key="1">
    <source>
        <dbReference type="ARBA" id="ARBA00004127"/>
    </source>
</evidence>
<name>A0A512SVH8_9MICO</name>
<comment type="caution">
    <text evidence="6">The sequence shown here is derived from an EMBL/GenBank/DDBJ whole genome shotgun (WGS) entry which is preliminary data.</text>
</comment>
<reference evidence="6 7" key="1">
    <citation type="submission" date="2019-07" db="EMBL/GenBank/DDBJ databases">
        <title>Whole genome shotgun sequence of Knoellia locipacati NBRC 109775.</title>
        <authorList>
            <person name="Hosoyama A."/>
            <person name="Uohara A."/>
            <person name="Ohji S."/>
            <person name="Ichikawa N."/>
        </authorList>
    </citation>
    <scope>NUCLEOTIDE SEQUENCE [LARGE SCALE GENOMIC DNA]</scope>
    <source>
        <strain evidence="6 7">NBRC 109775</strain>
    </source>
</reference>
<proteinExistence type="predicted"/>
<keyword evidence="4 5" id="KW-0472">Membrane</keyword>
<dbReference type="Proteomes" id="UP000321793">
    <property type="component" value="Unassembled WGS sequence"/>
</dbReference>
<gene>
    <name evidence="6" type="ORF">KLO01_00030</name>
</gene>
<dbReference type="EMBL" id="BKBA01000001">
    <property type="protein sequence ID" value="GEQ11956.1"/>
    <property type="molecule type" value="Genomic_DNA"/>
</dbReference>
<dbReference type="InterPro" id="IPR007318">
    <property type="entry name" value="Phopholipid_MeTrfase"/>
</dbReference>
<evidence type="ECO:0000313" key="7">
    <source>
        <dbReference type="Proteomes" id="UP000321793"/>
    </source>
</evidence>
<organism evidence="6 7">
    <name type="scientific">Knoellia locipacati</name>
    <dbReference type="NCBI Taxonomy" id="882824"/>
    <lineage>
        <taxon>Bacteria</taxon>
        <taxon>Bacillati</taxon>
        <taxon>Actinomycetota</taxon>
        <taxon>Actinomycetes</taxon>
        <taxon>Micrococcales</taxon>
        <taxon>Intrasporangiaceae</taxon>
        <taxon>Knoellia</taxon>
    </lineage>
</organism>
<feature type="transmembrane region" description="Helical" evidence="5">
    <location>
        <begin position="110"/>
        <end position="132"/>
    </location>
</feature>
<accession>A0A512SVH8</accession>
<sequence>MGMFPLYARSMSSPRDAERGDGRVVGFRLWPPVAVGGPLLVGLLLTGAVGDPVDLGGWRVPAGWALVVAFVVWNGWALALFGRHRTGLLPGQPTSTILAEGPFAVSRNPLYVGLLALHLGVALLAPSAWSLLLLPVAAGLLHWGAIVPEERFLTREFGDEYTSYAARVRRWL</sequence>
<dbReference type="Pfam" id="PF04191">
    <property type="entry name" value="PEMT"/>
    <property type="match status" value="1"/>
</dbReference>
<evidence type="ECO:0000256" key="2">
    <source>
        <dbReference type="ARBA" id="ARBA00022692"/>
    </source>
</evidence>
<keyword evidence="2 5" id="KW-0812">Transmembrane</keyword>
<evidence type="ECO:0008006" key="8">
    <source>
        <dbReference type="Google" id="ProtNLM"/>
    </source>
</evidence>
<evidence type="ECO:0000256" key="5">
    <source>
        <dbReference type="SAM" id="Phobius"/>
    </source>
</evidence>
<feature type="transmembrane region" description="Helical" evidence="5">
    <location>
        <begin position="62"/>
        <end position="81"/>
    </location>
</feature>
<keyword evidence="3 5" id="KW-1133">Transmembrane helix</keyword>
<comment type="subcellular location">
    <subcellularLocation>
        <location evidence="1">Endomembrane system</location>
        <topology evidence="1">Multi-pass membrane protein</topology>
    </subcellularLocation>
</comment>
<evidence type="ECO:0000256" key="4">
    <source>
        <dbReference type="ARBA" id="ARBA00023136"/>
    </source>
</evidence>